<proteinExistence type="predicted"/>
<comment type="caution">
    <text evidence="1">The sequence shown here is derived from an EMBL/GenBank/DDBJ whole genome shotgun (WGS) entry which is preliminary data.</text>
</comment>
<keyword evidence="2" id="KW-1185">Reference proteome</keyword>
<organism evidence="1 2">
    <name type="scientific">Thalictrum thalictroides</name>
    <name type="common">Rue-anemone</name>
    <name type="synonym">Anemone thalictroides</name>
    <dbReference type="NCBI Taxonomy" id="46969"/>
    <lineage>
        <taxon>Eukaryota</taxon>
        <taxon>Viridiplantae</taxon>
        <taxon>Streptophyta</taxon>
        <taxon>Embryophyta</taxon>
        <taxon>Tracheophyta</taxon>
        <taxon>Spermatophyta</taxon>
        <taxon>Magnoliopsida</taxon>
        <taxon>Ranunculales</taxon>
        <taxon>Ranunculaceae</taxon>
        <taxon>Thalictroideae</taxon>
        <taxon>Thalictrum</taxon>
    </lineage>
</organism>
<accession>A0A7J6W082</accession>
<dbReference type="Proteomes" id="UP000554482">
    <property type="component" value="Unassembled WGS sequence"/>
</dbReference>
<feature type="non-terminal residue" evidence="1">
    <location>
        <position position="1"/>
    </location>
</feature>
<dbReference type="EMBL" id="JABWDY010023632">
    <property type="protein sequence ID" value="KAF5190784.1"/>
    <property type="molecule type" value="Genomic_DNA"/>
</dbReference>
<evidence type="ECO:0000313" key="2">
    <source>
        <dbReference type="Proteomes" id="UP000554482"/>
    </source>
</evidence>
<sequence>VSMEGSMWGYDLAAGCFTVMSLTDKSHVIVECKLSIQTVPYIEKMRPQYF</sequence>
<evidence type="ECO:0000313" key="1">
    <source>
        <dbReference type="EMBL" id="KAF5190784.1"/>
    </source>
</evidence>
<dbReference type="AlphaFoldDB" id="A0A7J6W082"/>
<gene>
    <name evidence="1" type="ORF">FRX31_019630</name>
</gene>
<protein>
    <submittedName>
        <fullName evidence="1">Uncharacterized protein</fullName>
    </submittedName>
</protein>
<name>A0A7J6W082_THATH</name>
<reference evidence="1 2" key="1">
    <citation type="submission" date="2020-06" db="EMBL/GenBank/DDBJ databases">
        <title>Transcriptomic and genomic resources for Thalictrum thalictroides and T. hernandezii: Facilitating candidate gene discovery in an emerging model plant lineage.</title>
        <authorList>
            <person name="Arias T."/>
            <person name="Riano-Pachon D.M."/>
            <person name="Di Stilio V.S."/>
        </authorList>
    </citation>
    <scope>NUCLEOTIDE SEQUENCE [LARGE SCALE GENOMIC DNA]</scope>
    <source>
        <strain evidence="2">cv. WT478/WT964</strain>
        <tissue evidence="1">Leaves</tissue>
    </source>
</reference>